<dbReference type="AlphaFoldDB" id="A0A067SKJ4"/>
<sequence>LKLYRCWIIYYRSWKVISLPFLLWFAMLGSAIWTVFLESTLHTGTLNQTEIWPARATFWSVTTAINIITTSLLVWRIWRVDRDNRRSQVLSNILDNGSQTHLRDVIGIVVESGLMYSAAALITGVTNAARNNSMFIVSAAEIQIVGIAFNLILIRL</sequence>
<dbReference type="EMBL" id="KL142396">
    <property type="protein sequence ID" value="KDR70532.1"/>
    <property type="molecule type" value="Genomic_DNA"/>
</dbReference>
<evidence type="ECO:0000313" key="2">
    <source>
        <dbReference type="EMBL" id="KDR70532.1"/>
    </source>
</evidence>
<evidence type="ECO:0000313" key="3">
    <source>
        <dbReference type="Proteomes" id="UP000027222"/>
    </source>
</evidence>
<protein>
    <submittedName>
        <fullName evidence="2">Uncharacterized protein</fullName>
    </submittedName>
</protein>
<name>A0A067SKJ4_GALM3</name>
<keyword evidence="3" id="KW-1185">Reference proteome</keyword>
<reference evidence="3" key="1">
    <citation type="journal article" date="2014" name="Proc. Natl. Acad. Sci. U.S.A.">
        <title>Extensive sampling of basidiomycete genomes demonstrates inadequacy of the white-rot/brown-rot paradigm for wood decay fungi.</title>
        <authorList>
            <person name="Riley R."/>
            <person name="Salamov A.A."/>
            <person name="Brown D.W."/>
            <person name="Nagy L.G."/>
            <person name="Floudas D."/>
            <person name="Held B.W."/>
            <person name="Levasseur A."/>
            <person name="Lombard V."/>
            <person name="Morin E."/>
            <person name="Otillar R."/>
            <person name="Lindquist E.A."/>
            <person name="Sun H."/>
            <person name="LaButti K.M."/>
            <person name="Schmutz J."/>
            <person name="Jabbour D."/>
            <person name="Luo H."/>
            <person name="Baker S.E."/>
            <person name="Pisabarro A.G."/>
            <person name="Walton J.D."/>
            <person name="Blanchette R.A."/>
            <person name="Henrissat B."/>
            <person name="Martin F."/>
            <person name="Cullen D."/>
            <person name="Hibbett D.S."/>
            <person name="Grigoriev I.V."/>
        </authorList>
    </citation>
    <scope>NUCLEOTIDE SEQUENCE [LARGE SCALE GENOMIC DNA]</scope>
    <source>
        <strain evidence="3">CBS 339.88</strain>
    </source>
</reference>
<feature type="non-terminal residue" evidence="2">
    <location>
        <position position="156"/>
    </location>
</feature>
<proteinExistence type="predicted"/>
<keyword evidence="1" id="KW-0472">Membrane</keyword>
<dbReference type="HOGENOM" id="CLU_1690950_0_0_1"/>
<evidence type="ECO:0000256" key="1">
    <source>
        <dbReference type="SAM" id="Phobius"/>
    </source>
</evidence>
<accession>A0A067SKJ4</accession>
<keyword evidence="1" id="KW-1133">Transmembrane helix</keyword>
<keyword evidence="1" id="KW-0812">Transmembrane</keyword>
<feature type="transmembrane region" description="Helical" evidence="1">
    <location>
        <begin position="56"/>
        <end position="78"/>
    </location>
</feature>
<dbReference type="STRING" id="685588.A0A067SKJ4"/>
<dbReference type="Proteomes" id="UP000027222">
    <property type="component" value="Unassembled WGS sequence"/>
</dbReference>
<feature type="transmembrane region" description="Helical" evidence="1">
    <location>
        <begin position="16"/>
        <end position="36"/>
    </location>
</feature>
<dbReference type="OrthoDB" id="3357408at2759"/>
<feature type="transmembrane region" description="Helical" evidence="1">
    <location>
        <begin position="135"/>
        <end position="154"/>
    </location>
</feature>
<feature type="transmembrane region" description="Helical" evidence="1">
    <location>
        <begin position="105"/>
        <end position="129"/>
    </location>
</feature>
<feature type="non-terminal residue" evidence="2">
    <location>
        <position position="1"/>
    </location>
</feature>
<gene>
    <name evidence="2" type="ORF">GALMADRAFT_22155</name>
</gene>
<organism evidence="2 3">
    <name type="scientific">Galerina marginata (strain CBS 339.88)</name>
    <dbReference type="NCBI Taxonomy" id="685588"/>
    <lineage>
        <taxon>Eukaryota</taxon>
        <taxon>Fungi</taxon>
        <taxon>Dikarya</taxon>
        <taxon>Basidiomycota</taxon>
        <taxon>Agaricomycotina</taxon>
        <taxon>Agaricomycetes</taxon>
        <taxon>Agaricomycetidae</taxon>
        <taxon>Agaricales</taxon>
        <taxon>Agaricineae</taxon>
        <taxon>Strophariaceae</taxon>
        <taxon>Galerina</taxon>
    </lineage>
</organism>